<dbReference type="EMBL" id="KB096830">
    <property type="protein sequence ID" value="ESO00997.1"/>
    <property type="molecule type" value="Genomic_DNA"/>
</dbReference>
<reference evidence="5" key="1">
    <citation type="submission" date="2012-12" db="EMBL/GenBank/DDBJ databases">
        <authorList>
            <person name="Hellsten U."/>
            <person name="Grimwood J."/>
            <person name="Chapman J.A."/>
            <person name="Shapiro H."/>
            <person name="Aerts A."/>
            <person name="Otillar R.P."/>
            <person name="Terry A.Y."/>
            <person name="Boore J.L."/>
            <person name="Simakov O."/>
            <person name="Marletaz F."/>
            <person name="Cho S.-J."/>
            <person name="Edsinger-Gonzales E."/>
            <person name="Havlak P."/>
            <person name="Kuo D.-H."/>
            <person name="Larsson T."/>
            <person name="Lv J."/>
            <person name="Arendt D."/>
            <person name="Savage R."/>
            <person name="Osoegawa K."/>
            <person name="de Jong P."/>
            <person name="Lindberg D.R."/>
            <person name="Seaver E.C."/>
            <person name="Weisblat D.A."/>
            <person name="Putnam N.H."/>
            <person name="Grigoriev I.V."/>
            <person name="Rokhsar D.S."/>
        </authorList>
    </citation>
    <scope>NUCLEOTIDE SEQUENCE</scope>
</reference>
<reference evidence="4" key="3">
    <citation type="submission" date="2015-06" db="UniProtKB">
        <authorList>
            <consortium name="EnsemblMetazoa"/>
        </authorList>
    </citation>
    <scope>IDENTIFICATION</scope>
</reference>
<dbReference type="eggNOG" id="KOG3725">
    <property type="taxonomic scope" value="Eukaryota"/>
</dbReference>
<evidence type="ECO:0000259" key="2">
    <source>
        <dbReference type="PROSITE" id="PS51021"/>
    </source>
</evidence>
<dbReference type="SUPFAM" id="SSF103657">
    <property type="entry name" value="BAR/IMD domain-like"/>
    <property type="match status" value="1"/>
</dbReference>
<dbReference type="GeneID" id="20195377"/>
<dbReference type="InterPro" id="IPR004148">
    <property type="entry name" value="BAR_dom"/>
</dbReference>
<dbReference type="KEGG" id="hro:HELRODRAFT_112842"/>
<accession>T1EFM5</accession>
<organism evidence="4 5">
    <name type="scientific">Helobdella robusta</name>
    <name type="common">Californian leech</name>
    <dbReference type="NCBI Taxonomy" id="6412"/>
    <lineage>
        <taxon>Eukaryota</taxon>
        <taxon>Metazoa</taxon>
        <taxon>Spiralia</taxon>
        <taxon>Lophotrochozoa</taxon>
        <taxon>Annelida</taxon>
        <taxon>Clitellata</taxon>
        <taxon>Hirudinea</taxon>
        <taxon>Rhynchobdellida</taxon>
        <taxon>Glossiphoniidae</taxon>
        <taxon>Helobdella</taxon>
    </lineage>
</organism>
<dbReference type="AlphaFoldDB" id="T1EFM5"/>
<evidence type="ECO:0000256" key="1">
    <source>
        <dbReference type="SAM" id="Coils"/>
    </source>
</evidence>
<feature type="domain" description="BAR" evidence="2">
    <location>
        <begin position="22"/>
        <end position="252"/>
    </location>
</feature>
<keyword evidence="5" id="KW-1185">Reference proteome</keyword>
<protein>
    <recommendedName>
        <fullName evidence="2">BAR domain-containing protein</fullName>
    </recommendedName>
</protein>
<evidence type="ECO:0000313" key="5">
    <source>
        <dbReference type="Proteomes" id="UP000015101"/>
    </source>
</evidence>
<feature type="coiled-coil region" evidence="1">
    <location>
        <begin position="160"/>
        <end position="209"/>
    </location>
</feature>
<reference evidence="3 5" key="2">
    <citation type="journal article" date="2013" name="Nature">
        <title>Insights into bilaterian evolution from three spiralian genomes.</title>
        <authorList>
            <person name="Simakov O."/>
            <person name="Marletaz F."/>
            <person name="Cho S.J."/>
            <person name="Edsinger-Gonzales E."/>
            <person name="Havlak P."/>
            <person name="Hellsten U."/>
            <person name="Kuo D.H."/>
            <person name="Larsson T."/>
            <person name="Lv J."/>
            <person name="Arendt D."/>
            <person name="Savage R."/>
            <person name="Osoegawa K."/>
            <person name="de Jong P."/>
            <person name="Grimwood J."/>
            <person name="Chapman J.A."/>
            <person name="Shapiro H."/>
            <person name="Aerts A."/>
            <person name="Otillar R.P."/>
            <person name="Terry A.Y."/>
            <person name="Boore J.L."/>
            <person name="Grigoriev I.V."/>
            <person name="Lindberg D.R."/>
            <person name="Seaver E.C."/>
            <person name="Weisblat D.A."/>
            <person name="Putnam N.H."/>
            <person name="Rokhsar D.S."/>
        </authorList>
    </citation>
    <scope>NUCLEOTIDE SEQUENCE</scope>
</reference>
<dbReference type="SMART" id="SM00721">
    <property type="entry name" value="BAR"/>
    <property type="match status" value="1"/>
</dbReference>
<dbReference type="EnsemblMetazoa" id="HelroT112842">
    <property type="protein sequence ID" value="HelroP112842"/>
    <property type="gene ID" value="HelroG112842"/>
</dbReference>
<dbReference type="EMBL" id="AMQM01005122">
    <property type="status" value="NOT_ANNOTATED_CDS"/>
    <property type="molecule type" value="Genomic_DNA"/>
</dbReference>
<proteinExistence type="predicted"/>
<sequence length="252" mass="28311">MNFAKLTSGAGTLINKARQMTSETLGYAEVTEYDPNLVALITKADKIKVWTERIIKEAEAFLQPNQAARVEDYLSEKLQAQKSNRPTEYESFAQVLLEASIDLGDTTPYGATLNKFGAAQTKIAEEFKNFTQKAREDFVKPMKNFLDVNMAYALKEKKNLEDLRLKLDIVKSKMKKLTSSGKEPDPNDLAKVEDELKVAQTAFDEQSAATTQVMENLASLQADHIIYVKAFVTSQRKFYDDCSAALKNLDQD</sequence>
<dbReference type="InParanoid" id="T1EFM5"/>
<dbReference type="Pfam" id="PF03114">
    <property type="entry name" value="BAR"/>
    <property type="match status" value="1"/>
</dbReference>
<dbReference type="RefSeq" id="XP_009020709.1">
    <property type="nucleotide sequence ID" value="XM_009022461.1"/>
</dbReference>
<dbReference type="CTD" id="20195377"/>
<dbReference type="Gene3D" id="1.20.1270.60">
    <property type="entry name" value="Arfaptin homology (AH) domain/BAR domain"/>
    <property type="match status" value="1"/>
</dbReference>
<evidence type="ECO:0000313" key="3">
    <source>
        <dbReference type="EMBL" id="ESO00997.1"/>
    </source>
</evidence>
<dbReference type="OrthoDB" id="14167at2759"/>
<dbReference type="Proteomes" id="UP000015101">
    <property type="component" value="Unassembled WGS sequence"/>
</dbReference>
<dbReference type="STRING" id="6412.T1EFM5"/>
<dbReference type="OMA" id="TECKQRT"/>
<evidence type="ECO:0000313" key="4">
    <source>
        <dbReference type="EnsemblMetazoa" id="HelroP112842"/>
    </source>
</evidence>
<dbReference type="PROSITE" id="PS51021">
    <property type="entry name" value="BAR"/>
    <property type="match status" value="1"/>
</dbReference>
<keyword evidence="1" id="KW-0175">Coiled coil</keyword>
<name>T1EFM5_HELRO</name>
<dbReference type="InterPro" id="IPR027267">
    <property type="entry name" value="AH/BAR_dom_sf"/>
</dbReference>
<gene>
    <name evidence="4" type="primary">20195377</name>
    <name evidence="3" type="ORF">HELRODRAFT_112842</name>
</gene>
<dbReference type="GO" id="GO:0005737">
    <property type="term" value="C:cytoplasm"/>
    <property type="evidence" value="ECO:0007669"/>
    <property type="project" value="InterPro"/>
</dbReference>
<dbReference type="HOGENOM" id="CLU_043817_0_0_1"/>